<dbReference type="PANTHER" id="PTHR13162:SF8">
    <property type="entry name" value="CCR4-NOT TRANSCRIPTION COMPLEX SUBUNIT 1"/>
    <property type="match status" value="1"/>
</dbReference>
<evidence type="ECO:0000313" key="2">
    <source>
        <dbReference type="Proteomes" id="UP000245207"/>
    </source>
</evidence>
<evidence type="ECO:0000313" key="1">
    <source>
        <dbReference type="EMBL" id="PWA86476.1"/>
    </source>
</evidence>
<protein>
    <submittedName>
        <fullName evidence="1">Uncharacterized protein</fullName>
    </submittedName>
</protein>
<name>A0A2U1PL37_ARTAN</name>
<dbReference type="STRING" id="35608.A0A2U1PL37"/>
<comment type="caution">
    <text evidence="1">The sequence shown here is derived from an EMBL/GenBank/DDBJ whole genome shotgun (WGS) entry which is preliminary data.</text>
</comment>
<keyword evidence="2" id="KW-1185">Reference proteome</keyword>
<dbReference type="GO" id="GO:0000288">
    <property type="term" value="P:nuclear-transcribed mRNA catabolic process, deadenylation-dependent decay"/>
    <property type="evidence" value="ECO:0007669"/>
    <property type="project" value="TreeGrafter"/>
</dbReference>
<organism evidence="1 2">
    <name type="scientific">Artemisia annua</name>
    <name type="common">Sweet wormwood</name>
    <dbReference type="NCBI Taxonomy" id="35608"/>
    <lineage>
        <taxon>Eukaryota</taxon>
        <taxon>Viridiplantae</taxon>
        <taxon>Streptophyta</taxon>
        <taxon>Embryophyta</taxon>
        <taxon>Tracheophyta</taxon>
        <taxon>Spermatophyta</taxon>
        <taxon>Magnoliopsida</taxon>
        <taxon>eudicotyledons</taxon>
        <taxon>Gunneridae</taxon>
        <taxon>Pentapetalae</taxon>
        <taxon>asterids</taxon>
        <taxon>campanulids</taxon>
        <taxon>Asterales</taxon>
        <taxon>Asteraceae</taxon>
        <taxon>Asteroideae</taxon>
        <taxon>Anthemideae</taxon>
        <taxon>Artemisiinae</taxon>
        <taxon>Artemisia</taxon>
    </lineage>
</organism>
<dbReference type="GO" id="GO:0060090">
    <property type="term" value="F:molecular adaptor activity"/>
    <property type="evidence" value="ECO:0007669"/>
    <property type="project" value="TreeGrafter"/>
</dbReference>
<dbReference type="InterPro" id="IPR040398">
    <property type="entry name" value="Not1"/>
</dbReference>
<dbReference type="Proteomes" id="UP000245207">
    <property type="component" value="Unassembled WGS sequence"/>
</dbReference>
<dbReference type="GO" id="GO:0017148">
    <property type="term" value="P:negative regulation of translation"/>
    <property type="evidence" value="ECO:0007669"/>
    <property type="project" value="InterPro"/>
</dbReference>
<dbReference type="GO" id="GO:0000932">
    <property type="term" value="C:P-body"/>
    <property type="evidence" value="ECO:0007669"/>
    <property type="project" value="TreeGrafter"/>
</dbReference>
<dbReference type="PANTHER" id="PTHR13162">
    <property type="entry name" value="CCR4-NOT TRANSCRIPTION COMPLEX"/>
    <property type="match status" value="1"/>
</dbReference>
<accession>A0A2U1PL37</accession>
<sequence>MMTIAHIQGEGSRQEVVCMSADTEVLEVSSAGREVVTSRETHVQQDSSSEYHVLEKAVSSGWAYTYATGGCCASYQSHVLHQNADQLYIPTVMLGEDEKKATLGSPNQLPPAQGPQVAQFPHAIPSRAPIILDLELFSLNMFFRSVLLMAMEMALEELVSSFVKRSMEFTNPQVLVLLNLLQLPRPMYQILFKNLDVDMKEVTPSSLLKNKVRIVERNLDFSKNSFKTYQKRKDKVNSNCTVRSVVNQVKSPVVAAGPSDQAGHTHMPQAAAGASYQSHVLHQNVVQLYLPIVMLGDDEKKAIFCSPNQLLPAQGPRVAQFPHARSCGRIILCDQQGKEIIIYRYLAELKSGKVKKEACS</sequence>
<proteinExistence type="predicted"/>
<dbReference type="GO" id="GO:0030015">
    <property type="term" value="C:CCR4-NOT core complex"/>
    <property type="evidence" value="ECO:0007669"/>
    <property type="project" value="InterPro"/>
</dbReference>
<dbReference type="EMBL" id="PKPP01001013">
    <property type="protein sequence ID" value="PWA86476.1"/>
    <property type="molecule type" value="Genomic_DNA"/>
</dbReference>
<dbReference type="AlphaFoldDB" id="A0A2U1PL37"/>
<reference evidence="1 2" key="1">
    <citation type="journal article" date="2018" name="Mol. Plant">
        <title>The genome of Artemisia annua provides insight into the evolution of Asteraceae family and artemisinin biosynthesis.</title>
        <authorList>
            <person name="Shen Q."/>
            <person name="Zhang L."/>
            <person name="Liao Z."/>
            <person name="Wang S."/>
            <person name="Yan T."/>
            <person name="Shi P."/>
            <person name="Liu M."/>
            <person name="Fu X."/>
            <person name="Pan Q."/>
            <person name="Wang Y."/>
            <person name="Lv Z."/>
            <person name="Lu X."/>
            <person name="Zhang F."/>
            <person name="Jiang W."/>
            <person name="Ma Y."/>
            <person name="Chen M."/>
            <person name="Hao X."/>
            <person name="Li L."/>
            <person name="Tang Y."/>
            <person name="Lv G."/>
            <person name="Zhou Y."/>
            <person name="Sun X."/>
            <person name="Brodelius P.E."/>
            <person name="Rose J.K.C."/>
            <person name="Tang K."/>
        </authorList>
    </citation>
    <scope>NUCLEOTIDE SEQUENCE [LARGE SCALE GENOMIC DNA]</scope>
    <source>
        <strain evidence="2">cv. Huhao1</strain>
        <tissue evidence="1">Leaf</tissue>
    </source>
</reference>
<gene>
    <name evidence="1" type="ORF">CTI12_AA140610</name>
</gene>